<keyword evidence="1" id="KW-1133">Transmembrane helix</keyword>
<protein>
    <submittedName>
        <fullName evidence="2">Uncharacterized protein</fullName>
    </submittedName>
</protein>
<keyword evidence="3" id="KW-1185">Reference proteome</keyword>
<dbReference type="OrthoDB" id="5125396at2"/>
<organism evidence="2 3">
    <name type="scientific">Microbacterium hatanonis</name>
    <dbReference type="NCBI Taxonomy" id="404366"/>
    <lineage>
        <taxon>Bacteria</taxon>
        <taxon>Bacillati</taxon>
        <taxon>Actinomycetota</taxon>
        <taxon>Actinomycetes</taxon>
        <taxon>Micrococcales</taxon>
        <taxon>Microbacteriaceae</taxon>
        <taxon>Microbacterium</taxon>
    </lineage>
</organism>
<dbReference type="RefSeq" id="WP_147893009.1">
    <property type="nucleotide sequence ID" value="NZ_BAAANR010000001.1"/>
</dbReference>
<feature type="transmembrane region" description="Helical" evidence="1">
    <location>
        <begin position="40"/>
        <end position="57"/>
    </location>
</feature>
<reference evidence="2 3" key="1">
    <citation type="submission" date="2019-08" db="EMBL/GenBank/DDBJ databases">
        <authorList>
            <person name="Dong K."/>
        </authorList>
    </citation>
    <scope>NUCLEOTIDE SEQUENCE [LARGE SCALE GENOMIC DNA]</scope>
    <source>
        <strain evidence="2 3">JCM14558</strain>
    </source>
</reference>
<gene>
    <name evidence="2" type="ORF">FVP77_01960</name>
</gene>
<proteinExistence type="predicted"/>
<dbReference type="EMBL" id="VRSV01000001">
    <property type="protein sequence ID" value="TXK12271.1"/>
    <property type="molecule type" value="Genomic_DNA"/>
</dbReference>
<evidence type="ECO:0000256" key="1">
    <source>
        <dbReference type="SAM" id="Phobius"/>
    </source>
</evidence>
<name>A0A5C8I236_9MICO</name>
<accession>A0A5C8I236</accession>
<evidence type="ECO:0000313" key="2">
    <source>
        <dbReference type="EMBL" id="TXK12271.1"/>
    </source>
</evidence>
<feature type="transmembrane region" description="Helical" evidence="1">
    <location>
        <begin position="119"/>
        <end position="136"/>
    </location>
</feature>
<comment type="caution">
    <text evidence="2">The sequence shown here is derived from an EMBL/GenBank/DDBJ whole genome shotgun (WGS) entry which is preliminary data.</text>
</comment>
<sequence>MRRLRVSRLVRGSLAAGVATFVALLSHVSAGGAMPGWIGIVVPLTVSVPVCVILAGRSLSAVRLALAVGISQALFHTLFVLGTFAPSSGAATTRSHVHQVGMSMPMGAAAETMATGADAAMWLAHGIAAIVTVAAVHRGEATGRRLIELARRILSWVRRRILASSIFSPPVPRLVRAGVVSVRPALSVVVVASSGRRGPPVVAAV</sequence>
<keyword evidence="1" id="KW-0812">Transmembrane</keyword>
<dbReference type="AlphaFoldDB" id="A0A5C8I236"/>
<keyword evidence="1" id="KW-0472">Membrane</keyword>
<feature type="transmembrane region" description="Helical" evidence="1">
    <location>
        <begin position="64"/>
        <end position="85"/>
    </location>
</feature>
<dbReference type="Proteomes" id="UP000321034">
    <property type="component" value="Unassembled WGS sequence"/>
</dbReference>
<evidence type="ECO:0000313" key="3">
    <source>
        <dbReference type="Proteomes" id="UP000321034"/>
    </source>
</evidence>